<name>I0Z587_COCSC</name>
<gene>
    <name evidence="8" type="ORF">COCSUDRAFT_1459</name>
</gene>
<reference evidence="8 9" key="1">
    <citation type="journal article" date="2012" name="Genome Biol.">
        <title>The genome of the polar eukaryotic microalga coccomyxa subellipsoidea reveals traits of cold adaptation.</title>
        <authorList>
            <person name="Blanc G."/>
            <person name="Agarkova I."/>
            <person name="Grimwood J."/>
            <person name="Kuo A."/>
            <person name="Brueggeman A."/>
            <person name="Dunigan D."/>
            <person name="Gurnon J."/>
            <person name="Ladunga I."/>
            <person name="Lindquist E."/>
            <person name="Lucas S."/>
            <person name="Pangilinan J."/>
            <person name="Proschold T."/>
            <person name="Salamov A."/>
            <person name="Schmutz J."/>
            <person name="Weeks D."/>
            <person name="Yamada T."/>
            <person name="Claverie J.M."/>
            <person name="Grigoriev I."/>
            <person name="Van Etten J."/>
            <person name="Lomsadze A."/>
            <person name="Borodovsky M."/>
        </authorList>
    </citation>
    <scope>NUCLEOTIDE SEQUENCE [LARGE SCALE GENOMIC DNA]</scope>
    <source>
        <strain evidence="8 9">C-169</strain>
    </source>
</reference>
<protein>
    <recommendedName>
        <fullName evidence="7">Spindle assembly abnormal protein 6 N-terminal domain-containing protein</fullName>
    </recommendedName>
</protein>
<evidence type="ECO:0000256" key="1">
    <source>
        <dbReference type="ARBA" id="ARBA00004300"/>
    </source>
</evidence>
<keyword evidence="2" id="KW-0963">Cytoplasm</keyword>
<dbReference type="STRING" id="574566.I0Z587"/>
<dbReference type="eggNOG" id="ENOG502QQ4W">
    <property type="taxonomic scope" value="Eukaryota"/>
</dbReference>
<feature type="coiled-coil region" evidence="6">
    <location>
        <begin position="177"/>
        <end position="364"/>
    </location>
</feature>
<dbReference type="EMBL" id="AGSI01000003">
    <property type="protein sequence ID" value="EIE25806.1"/>
    <property type="molecule type" value="Genomic_DNA"/>
</dbReference>
<dbReference type="AlphaFoldDB" id="I0Z587"/>
<dbReference type="GeneID" id="17043810"/>
<organism evidence="8 9">
    <name type="scientific">Coccomyxa subellipsoidea (strain C-169)</name>
    <name type="common">Green microalga</name>
    <dbReference type="NCBI Taxonomy" id="574566"/>
    <lineage>
        <taxon>Eukaryota</taxon>
        <taxon>Viridiplantae</taxon>
        <taxon>Chlorophyta</taxon>
        <taxon>core chlorophytes</taxon>
        <taxon>Trebouxiophyceae</taxon>
        <taxon>Trebouxiophyceae incertae sedis</taxon>
        <taxon>Coccomyxaceae</taxon>
        <taxon>Coccomyxa</taxon>
        <taxon>Coccomyxa subellipsoidea</taxon>
    </lineage>
</organism>
<evidence type="ECO:0000256" key="2">
    <source>
        <dbReference type="ARBA" id="ARBA00022490"/>
    </source>
</evidence>
<dbReference type="PANTHER" id="PTHR44281">
    <property type="entry name" value="SPINDLE ASSEMBLY ABNORMAL PROTEIN 6 HOMOLOG"/>
    <property type="match status" value="1"/>
</dbReference>
<dbReference type="CDD" id="cd10142">
    <property type="entry name" value="HD_SAS6_N"/>
    <property type="match status" value="1"/>
</dbReference>
<evidence type="ECO:0000256" key="4">
    <source>
        <dbReference type="ARBA" id="ARBA00023212"/>
    </source>
</evidence>
<comment type="caution">
    <text evidence="8">The sequence shown here is derived from an EMBL/GenBank/DDBJ whole genome shotgun (WGS) entry which is preliminary data.</text>
</comment>
<feature type="non-terminal residue" evidence="8">
    <location>
        <position position="1"/>
    </location>
</feature>
<evidence type="ECO:0000256" key="3">
    <source>
        <dbReference type="ARBA" id="ARBA00023054"/>
    </source>
</evidence>
<proteinExistence type="predicted"/>
<keyword evidence="4" id="KW-0206">Cytoskeleton</keyword>
<evidence type="ECO:0000313" key="8">
    <source>
        <dbReference type="EMBL" id="EIE25806.1"/>
    </source>
</evidence>
<dbReference type="PANTHER" id="PTHR44281:SF2">
    <property type="entry name" value="SPINDLE ASSEMBLY ABNORMAL PROTEIN 6 HOMOLOG"/>
    <property type="match status" value="1"/>
</dbReference>
<evidence type="ECO:0000259" key="7">
    <source>
        <dbReference type="Pfam" id="PF16531"/>
    </source>
</evidence>
<evidence type="ECO:0000256" key="6">
    <source>
        <dbReference type="SAM" id="Coils"/>
    </source>
</evidence>
<keyword evidence="9" id="KW-1185">Reference proteome</keyword>
<keyword evidence="3 6" id="KW-0175">Coiled coil</keyword>
<dbReference type="Gene3D" id="2.170.210.20">
    <property type="entry name" value="Spindle assembly abnormal protein 6, N-terminal domain"/>
    <property type="match status" value="1"/>
</dbReference>
<dbReference type="InterPro" id="IPR032396">
    <property type="entry name" value="SAS-6_N"/>
</dbReference>
<evidence type="ECO:0000313" key="9">
    <source>
        <dbReference type="Proteomes" id="UP000007264"/>
    </source>
</evidence>
<feature type="non-terminal residue" evidence="8">
    <location>
        <position position="477"/>
    </location>
</feature>
<dbReference type="Pfam" id="PF16531">
    <property type="entry name" value="SAS-6_N"/>
    <property type="match status" value="1"/>
</dbReference>
<comment type="subcellular location">
    <subcellularLocation>
        <location evidence="1">Cytoplasm</location>
        <location evidence="1">Cytoskeleton</location>
        <location evidence="1">Microtubule organizing center</location>
        <location evidence="1">Centrosome</location>
    </subcellularLocation>
</comment>
<feature type="coiled-coil region" evidence="6">
    <location>
        <begin position="390"/>
        <end position="462"/>
    </location>
</feature>
<keyword evidence="5" id="KW-0131">Cell cycle</keyword>
<evidence type="ECO:0000256" key="5">
    <source>
        <dbReference type="ARBA" id="ARBA00023306"/>
    </source>
</evidence>
<accession>I0Z587</accession>
<dbReference type="Proteomes" id="UP000007264">
    <property type="component" value="Unassembled WGS sequence"/>
</dbReference>
<dbReference type="KEGG" id="csl:COCSUDRAFT_1459"/>
<feature type="domain" description="Spindle assembly abnormal protein 6 N-terminal" evidence="7">
    <location>
        <begin position="9"/>
        <end position="140"/>
    </location>
</feature>
<dbReference type="OrthoDB" id="49058at2759"/>
<sequence>FDVQTTSTLYWKGVKFLVRQPDREEVLCELTVRITLGVQRNNHNSRVLRIHLSSEDDVFLLHTLEFTEEEFQILKAEQGILVDFGNFPGKIIGLLERCIASRHEDAPRFQAVLLAMEATSVFKIVETNDFNQLPHITLAFRPGNDATIKQYLASRLSEVKLSNDKLSSDLHKMQGDMEAACTKLRATEEQLVQTREEHQRYVMEREADAMANAAAALHDKTRELAEQKEALDRMRADVEERHRQHVEALQARNSSLEAEAQQLREAKFGLEARGSELGHRLAAVEGTLASLETEAEQLRAAAAAAGSEKGQREAELSELRAKLRAAEEKVAAQKEVVAEQRERIKDLEAGTRQLGERCAELKEASAGHDERARAAAAEVLKGNRIIEKFMADLRLARERLRRKAAIVARQEEEVTSKERALETAAVDAQALQHALDQARSDAAKHQAECEELRMKVEDSKKQLDSNDQMIRWLNNQV</sequence>
<dbReference type="RefSeq" id="XP_005650350.1">
    <property type="nucleotide sequence ID" value="XM_005650293.1"/>
</dbReference>
<dbReference type="InterPro" id="IPR038558">
    <property type="entry name" value="SAS-6_N_sf"/>
</dbReference>